<dbReference type="Proteomes" id="UP000265703">
    <property type="component" value="Unassembled WGS sequence"/>
</dbReference>
<gene>
    <name evidence="2" type="ORF">C1645_822647</name>
</gene>
<dbReference type="OrthoDB" id="2377195at2759"/>
<comment type="caution">
    <text evidence="2">The sequence shown here is derived from an EMBL/GenBank/DDBJ whole genome shotgun (WGS) entry which is preliminary data.</text>
</comment>
<evidence type="ECO:0000313" key="2">
    <source>
        <dbReference type="EMBL" id="RIA90978.1"/>
    </source>
</evidence>
<reference evidence="2 3" key="1">
    <citation type="submission" date="2018-06" db="EMBL/GenBank/DDBJ databases">
        <title>Comparative genomics reveals the genomic features of Rhizophagus irregularis, R. cerebriforme, R. diaphanum and Gigaspora rosea, and their symbiotic lifestyle signature.</title>
        <authorList>
            <person name="Morin E."/>
            <person name="San Clemente H."/>
            <person name="Chen E.C.H."/>
            <person name="De La Providencia I."/>
            <person name="Hainaut M."/>
            <person name="Kuo A."/>
            <person name="Kohler A."/>
            <person name="Murat C."/>
            <person name="Tang N."/>
            <person name="Roy S."/>
            <person name="Loubradou J."/>
            <person name="Henrissat B."/>
            <person name="Grigoriev I.V."/>
            <person name="Corradi N."/>
            <person name="Roux C."/>
            <person name="Martin F.M."/>
        </authorList>
    </citation>
    <scope>NUCLEOTIDE SEQUENCE [LARGE SCALE GENOMIC DNA]</scope>
    <source>
        <strain evidence="2 3">DAOM 227022</strain>
    </source>
</reference>
<protein>
    <submittedName>
        <fullName evidence="2">Uncharacterized protein</fullName>
    </submittedName>
</protein>
<evidence type="ECO:0000256" key="1">
    <source>
        <dbReference type="SAM" id="MobiDB-lite"/>
    </source>
</evidence>
<keyword evidence="3" id="KW-1185">Reference proteome</keyword>
<organism evidence="2 3">
    <name type="scientific">Glomus cerebriforme</name>
    <dbReference type="NCBI Taxonomy" id="658196"/>
    <lineage>
        <taxon>Eukaryota</taxon>
        <taxon>Fungi</taxon>
        <taxon>Fungi incertae sedis</taxon>
        <taxon>Mucoromycota</taxon>
        <taxon>Glomeromycotina</taxon>
        <taxon>Glomeromycetes</taxon>
        <taxon>Glomerales</taxon>
        <taxon>Glomeraceae</taxon>
        <taxon>Glomus</taxon>
    </lineage>
</organism>
<proteinExistence type="predicted"/>
<name>A0A397SY39_9GLOM</name>
<dbReference type="AlphaFoldDB" id="A0A397SY39"/>
<evidence type="ECO:0000313" key="3">
    <source>
        <dbReference type="Proteomes" id="UP000265703"/>
    </source>
</evidence>
<sequence length="512" mass="59562">MTELLQNNRKRESREIADYTSMPPTEEVASFPETVQTSSSLQANDQEYQEDQEDQEVDDTEIDKIIVSALLFTNLNLEEIWLKVMERLKKDNLRVQSIESRVVDLSDWTKIEWNRILKASDYSQLFIKSRKKLSKDKIDNDVQQLLRDGSGRMQSLNDLIAWKNKFINLETPSEDSLLIVEIPSLLTKRSKCPDFERDFIVKVLSPIIGTLLEEFDIGTFELNWIEKESRSVTNRKRKAMHEEYEDLTIMGNTEGPIDDTKYRKDHSKLKVVMKDCLDTLWSKLHFKKVELKDVFTLGIQISVGLSTPFHMIFHKTFILSTTLSDIEDLLPSFLENLLALRYTLLDQVKKIRAIAQRRLSTPSPPSSPLHISIINIECAHTTDTRLLVPENGFSACLYRDNHFKRCINRDTISKKHTRRKEILQSIDRREFIIWQHKQYILQEEAKMKRFQLELLSQSTPHSEKNKLASVSYYHDVRLTGYEIFAQSKATIAKNTMPSAPNFEPALHPGLEI</sequence>
<feature type="compositionally biased region" description="Acidic residues" evidence="1">
    <location>
        <begin position="47"/>
        <end position="56"/>
    </location>
</feature>
<accession>A0A397SY39</accession>
<dbReference type="EMBL" id="QKYT01000165">
    <property type="protein sequence ID" value="RIA90978.1"/>
    <property type="molecule type" value="Genomic_DNA"/>
</dbReference>
<feature type="region of interest" description="Disordered" evidence="1">
    <location>
        <begin position="1"/>
        <end position="56"/>
    </location>
</feature>